<proteinExistence type="predicted"/>
<name>A0ACB9IAR7_9ASTR</name>
<comment type="caution">
    <text evidence="1">The sequence shown here is derived from an EMBL/GenBank/DDBJ whole genome shotgun (WGS) entry which is preliminary data.</text>
</comment>
<dbReference type="EMBL" id="CM042026">
    <property type="protein sequence ID" value="KAI3805095.1"/>
    <property type="molecule type" value="Genomic_DNA"/>
</dbReference>
<evidence type="ECO:0000313" key="2">
    <source>
        <dbReference type="Proteomes" id="UP001056120"/>
    </source>
</evidence>
<reference evidence="2" key="1">
    <citation type="journal article" date="2022" name="Mol. Ecol. Resour.">
        <title>The genomes of chicory, endive, great burdock and yacon provide insights into Asteraceae palaeo-polyploidization history and plant inulin production.</title>
        <authorList>
            <person name="Fan W."/>
            <person name="Wang S."/>
            <person name="Wang H."/>
            <person name="Wang A."/>
            <person name="Jiang F."/>
            <person name="Liu H."/>
            <person name="Zhao H."/>
            <person name="Xu D."/>
            <person name="Zhang Y."/>
        </authorList>
    </citation>
    <scope>NUCLEOTIDE SEQUENCE [LARGE SCALE GENOMIC DNA]</scope>
    <source>
        <strain evidence="2">cv. Yunnan</strain>
    </source>
</reference>
<dbReference type="Proteomes" id="UP001056120">
    <property type="component" value="Linkage Group LG09"/>
</dbReference>
<organism evidence="1 2">
    <name type="scientific">Smallanthus sonchifolius</name>
    <dbReference type="NCBI Taxonomy" id="185202"/>
    <lineage>
        <taxon>Eukaryota</taxon>
        <taxon>Viridiplantae</taxon>
        <taxon>Streptophyta</taxon>
        <taxon>Embryophyta</taxon>
        <taxon>Tracheophyta</taxon>
        <taxon>Spermatophyta</taxon>
        <taxon>Magnoliopsida</taxon>
        <taxon>eudicotyledons</taxon>
        <taxon>Gunneridae</taxon>
        <taxon>Pentapetalae</taxon>
        <taxon>asterids</taxon>
        <taxon>campanulids</taxon>
        <taxon>Asterales</taxon>
        <taxon>Asteraceae</taxon>
        <taxon>Asteroideae</taxon>
        <taxon>Heliantheae alliance</taxon>
        <taxon>Millerieae</taxon>
        <taxon>Smallanthus</taxon>
    </lineage>
</organism>
<accession>A0ACB9IAR7</accession>
<reference evidence="1 2" key="2">
    <citation type="journal article" date="2022" name="Mol. Ecol. Resour.">
        <title>The genomes of chicory, endive, great burdock and yacon provide insights into Asteraceae paleo-polyploidization history and plant inulin production.</title>
        <authorList>
            <person name="Fan W."/>
            <person name="Wang S."/>
            <person name="Wang H."/>
            <person name="Wang A."/>
            <person name="Jiang F."/>
            <person name="Liu H."/>
            <person name="Zhao H."/>
            <person name="Xu D."/>
            <person name="Zhang Y."/>
        </authorList>
    </citation>
    <scope>NUCLEOTIDE SEQUENCE [LARGE SCALE GENOMIC DNA]</scope>
    <source>
        <strain evidence="2">cv. Yunnan</strain>
        <tissue evidence="1">Leaves</tissue>
    </source>
</reference>
<gene>
    <name evidence="1" type="ORF">L1987_27144</name>
</gene>
<evidence type="ECO:0000313" key="1">
    <source>
        <dbReference type="EMBL" id="KAI3805095.1"/>
    </source>
</evidence>
<sequence>MEQRLYKDNMVFEQSLHNEENKVSKEDALGVDIEQEIQDTIMINQMVEIGLQSIQNKVRDAILGEEELRSWLRNIHSKEDELEDNMRMELEELDDAIEQRGKHLSPVSPCGKPISGIQSSAYFRACHTHHCGVNDVSLTSLRYRLSLSLSICLTSIRSSMNVAVIDWNDSKFERDVLYEDINAPQWIDFYNDDPHVDDEAWFCRPECNHPKTVEDFFRRKSPGSSKLQRSATVKVTPQLGDQNRRDAALKKRGYPVKKDSKSSKLVQDSENQNPNFSTPPTHKSKSVKVMIKSSSEKNHGENILSPTEEPSRPRLLKSTLSAHNLLAGRDILNQVTEFCNELKRLATRSNGYGEKETAKKGQEVGILMESKNERKPLLEVKKEKFEEIEKEINVKEKLTGKKTNGESENSPISLNLKTIRGKDAERVLQIRTNPPSPQCFSANHGKATPSKVFRLRPQERGLLQEIESKEVESKKEVKVKGNNNTTIQNEAKGLDVFWFLKPCTLSS</sequence>
<keyword evidence="2" id="KW-1185">Reference proteome</keyword>
<protein>
    <submittedName>
        <fullName evidence="1">Uncharacterized protein</fullName>
    </submittedName>
</protein>